<evidence type="ECO:0000313" key="9">
    <source>
        <dbReference type="Proteomes" id="UP000279259"/>
    </source>
</evidence>
<feature type="compositionally biased region" description="Gly residues" evidence="4">
    <location>
        <begin position="33"/>
        <end position="51"/>
    </location>
</feature>
<evidence type="ECO:0000259" key="6">
    <source>
        <dbReference type="Pfam" id="PF14008"/>
    </source>
</evidence>
<dbReference type="SUPFAM" id="SSF56300">
    <property type="entry name" value="Metallo-dependent phosphatases"/>
    <property type="match status" value="1"/>
</dbReference>
<evidence type="ECO:0000256" key="3">
    <source>
        <dbReference type="RuleBase" id="RU361203"/>
    </source>
</evidence>
<evidence type="ECO:0000256" key="2">
    <source>
        <dbReference type="ARBA" id="ARBA00023180"/>
    </source>
</evidence>
<keyword evidence="1 3" id="KW-0732">Signal</keyword>
<keyword evidence="3" id="KW-0378">Hydrolase</keyword>
<dbReference type="Proteomes" id="UP000279259">
    <property type="component" value="Unassembled WGS sequence"/>
</dbReference>
<evidence type="ECO:0000259" key="7">
    <source>
        <dbReference type="Pfam" id="PF16656"/>
    </source>
</evidence>
<dbReference type="EC" id="3.1.3.2" evidence="3"/>
<dbReference type="AlphaFoldDB" id="A0A427Y3X6"/>
<reference evidence="8 9" key="1">
    <citation type="submission" date="2018-11" db="EMBL/GenBank/DDBJ databases">
        <title>Genome sequence of Saitozyma podzolica DSM 27192.</title>
        <authorList>
            <person name="Aliyu H."/>
            <person name="Gorte O."/>
            <person name="Ochsenreither K."/>
        </authorList>
    </citation>
    <scope>NUCLEOTIDE SEQUENCE [LARGE SCALE GENOMIC DNA]</scope>
    <source>
        <strain evidence="8 9">DSM 27192</strain>
    </source>
</reference>
<feature type="chain" id="PRO_5018809187" description="Purple acid phosphatase" evidence="3">
    <location>
        <begin position="23"/>
        <end position="533"/>
    </location>
</feature>
<name>A0A427Y3X6_9TREE</name>
<evidence type="ECO:0000256" key="4">
    <source>
        <dbReference type="SAM" id="MobiDB-lite"/>
    </source>
</evidence>
<protein>
    <recommendedName>
        <fullName evidence="3">Purple acid phosphatase</fullName>
        <ecNumber evidence="3">3.1.3.2</ecNumber>
    </recommendedName>
</protein>
<dbReference type="InterPro" id="IPR004843">
    <property type="entry name" value="Calcineurin-like_PHP"/>
</dbReference>
<dbReference type="PROSITE" id="PS51257">
    <property type="entry name" value="PROKAR_LIPOPROTEIN"/>
    <property type="match status" value="1"/>
</dbReference>
<dbReference type="InterPro" id="IPR025733">
    <property type="entry name" value="PAPs_C"/>
</dbReference>
<dbReference type="InterPro" id="IPR015914">
    <property type="entry name" value="PAPs_N"/>
</dbReference>
<dbReference type="Gene3D" id="2.60.40.380">
    <property type="entry name" value="Purple acid phosphatase-like, N-terminal"/>
    <property type="match status" value="1"/>
</dbReference>
<accession>A0A427Y3X6</accession>
<feature type="domain" description="Purple acid phosphatase N-terminal" evidence="7">
    <location>
        <begin position="88"/>
        <end position="165"/>
    </location>
</feature>
<keyword evidence="2" id="KW-0325">Glycoprotein</keyword>
<dbReference type="Gene3D" id="3.60.21.10">
    <property type="match status" value="1"/>
</dbReference>
<comment type="catalytic activity">
    <reaction evidence="3">
        <text>a phosphate monoester + H2O = an alcohol + phosphate</text>
        <dbReference type="Rhea" id="RHEA:15017"/>
        <dbReference type="ChEBI" id="CHEBI:15377"/>
        <dbReference type="ChEBI" id="CHEBI:30879"/>
        <dbReference type="ChEBI" id="CHEBI:43474"/>
        <dbReference type="ChEBI" id="CHEBI:67140"/>
        <dbReference type="EC" id="3.1.3.2"/>
    </reaction>
</comment>
<sequence>MAFTRSLVSLLAVLATTGCAIAAPSSNHPRNQGGNGQGNNGNGNGNGGNSGNSGNSGNTWASQWQPDANGVVHYGYNASFGSGFNNATQIRLAYRGCDGMSVSFATNSRQDQPQVKYGTSNTSLSSTAMSTVSITYETSPKWENHVVLEGLQSDTTYYYQVCDGPILSFKTARCAGDMTPYSVAVVVDLGTMGEYGLRQNMPSDISNALKAGELNTIQRLVAQSSDFDFVIHPGDIAYADYWAKEQITLGSNLTIQDQILGYNVINEAFFDEISDVTKHKAYMVGVGNHEANCINGGYKQYTEAICVAGLTNFTEYKARWNMPGDGSPTNNFWYSFDVGMTHYLIFDTETDLPAPYHGADVVGGTESMNEANVGSYSNAQVDFIKQDLASVDRSKTPWVVALGHRPWYAAASGLFSDGLSVFEPLFTAGNVDIVMHGHVHLLTRTYPVWENGTVQQKNYTEPKAPVYLINGAAGHYDGLDSVATPYPGYVAFANDTMYSYSKLTFHNSTHMSHAFMASGDNHVIDEVTIQKTH</sequence>
<comment type="caution">
    <text evidence="8">The sequence shown here is derived from an EMBL/GenBank/DDBJ whole genome shotgun (WGS) entry which is preliminary data.</text>
</comment>
<feature type="signal peptide" evidence="3">
    <location>
        <begin position="1"/>
        <end position="22"/>
    </location>
</feature>
<dbReference type="InterPro" id="IPR008963">
    <property type="entry name" value="Purple_acid_Pase-like_N"/>
</dbReference>
<organism evidence="8 9">
    <name type="scientific">Saitozyma podzolica</name>
    <dbReference type="NCBI Taxonomy" id="1890683"/>
    <lineage>
        <taxon>Eukaryota</taxon>
        <taxon>Fungi</taxon>
        <taxon>Dikarya</taxon>
        <taxon>Basidiomycota</taxon>
        <taxon>Agaricomycotina</taxon>
        <taxon>Tremellomycetes</taxon>
        <taxon>Tremellales</taxon>
        <taxon>Trimorphomycetaceae</taxon>
        <taxon>Saitozyma</taxon>
    </lineage>
</organism>
<dbReference type="OrthoDB" id="45007at2759"/>
<proteinExistence type="inferred from homology"/>
<keyword evidence="9" id="KW-1185">Reference proteome</keyword>
<gene>
    <name evidence="8" type="ORF">EHS25_003918</name>
</gene>
<feature type="domain" description="Purple acid phosphatase C-terminal" evidence="6">
    <location>
        <begin position="464"/>
        <end position="526"/>
    </location>
</feature>
<dbReference type="InterPro" id="IPR041792">
    <property type="entry name" value="MPP_PAP"/>
</dbReference>
<dbReference type="EMBL" id="RSCD01000019">
    <property type="protein sequence ID" value="RSH85777.1"/>
    <property type="molecule type" value="Genomic_DNA"/>
</dbReference>
<evidence type="ECO:0000256" key="1">
    <source>
        <dbReference type="ARBA" id="ARBA00022729"/>
    </source>
</evidence>
<dbReference type="GO" id="GO:0003993">
    <property type="term" value="F:acid phosphatase activity"/>
    <property type="evidence" value="ECO:0007669"/>
    <property type="project" value="UniProtKB-EC"/>
</dbReference>
<dbReference type="GO" id="GO:0046872">
    <property type="term" value="F:metal ion binding"/>
    <property type="evidence" value="ECO:0007669"/>
    <property type="project" value="InterPro"/>
</dbReference>
<dbReference type="Pfam" id="PF14008">
    <property type="entry name" value="Metallophos_C"/>
    <property type="match status" value="1"/>
</dbReference>
<dbReference type="SUPFAM" id="SSF49363">
    <property type="entry name" value="Purple acid phosphatase, N-terminal domain"/>
    <property type="match status" value="1"/>
</dbReference>
<dbReference type="Pfam" id="PF16656">
    <property type="entry name" value="Pur_ac_phosph_N"/>
    <property type="match status" value="1"/>
</dbReference>
<dbReference type="InterPro" id="IPR029052">
    <property type="entry name" value="Metallo-depent_PP-like"/>
</dbReference>
<comment type="similarity">
    <text evidence="3">Belongs to the metallophosphoesterase superfamily. Purple acid phosphatase family.</text>
</comment>
<dbReference type="STRING" id="1890683.A0A427Y3X6"/>
<dbReference type="PANTHER" id="PTHR45867:SF3">
    <property type="entry name" value="ACID PHOSPHATASE TYPE 7"/>
    <property type="match status" value="1"/>
</dbReference>
<dbReference type="CDD" id="cd00839">
    <property type="entry name" value="MPP_PAPs"/>
    <property type="match status" value="1"/>
</dbReference>
<feature type="domain" description="Calcineurin-like phosphoesterase" evidence="5">
    <location>
        <begin position="211"/>
        <end position="440"/>
    </location>
</feature>
<evidence type="ECO:0000259" key="5">
    <source>
        <dbReference type="Pfam" id="PF00149"/>
    </source>
</evidence>
<evidence type="ECO:0000313" key="8">
    <source>
        <dbReference type="EMBL" id="RSH85777.1"/>
    </source>
</evidence>
<dbReference type="Pfam" id="PF00149">
    <property type="entry name" value="Metallophos"/>
    <property type="match status" value="1"/>
</dbReference>
<feature type="region of interest" description="Disordered" evidence="4">
    <location>
        <begin position="25"/>
        <end position="62"/>
    </location>
</feature>
<dbReference type="PANTHER" id="PTHR45867">
    <property type="entry name" value="PURPLE ACID PHOSPHATASE"/>
    <property type="match status" value="1"/>
</dbReference>